<accession>A0A0D6JJL1</accession>
<name>A0A0D6JJL1_9HYPH</name>
<dbReference type="AlphaFoldDB" id="A0A0D6JJL1"/>
<organism evidence="1 2">
    <name type="scientific">Candidatus Filomicrobium marinum</name>
    <dbReference type="NCBI Taxonomy" id="1608628"/>
    <lineage>
        <taxon>Bacteria</taxon>
        <taxon>Pseudomonadati</taxon>
        <taxon>Pseudomonadota</taxon>
        <taxon>Alphaproteobacteria</taxon>
        <taxon>Hyphomicrobiales</taxon>
        <taxon>Hyphomicrobiaceae</taxon>
        <taxon>Filomicrobium</taxon>
    </lineage>
</organism>
<proteinExistence type="predicted"/>
<sequence>MEMPRSGMIGTDWHARGTGIMAHNLLTESLIRFETTEGQQTGSLPDVYAALMADRVESFPALRAHQEPAWHLFLAQLGAIACHRAGLDAPPDDDAAWQDIIGCLTRAEFPNDEPWSLVVEDWSKPAFLQPPVPEGVTLKDDAVLAPDALDMLITSRNHDLKQEVAQAAYDDDWMFALVSLQTMEGYGGPKNYGIARMNGGSSSRVLLSLAPMSQTVGEPSVRYGRRLKRDLTQLLRRRESILEQTAIPYRETYGIALTWAVPWPEGEQLALEDLDIWFIEVCRRVRLEDSASRLFAKVGNSSAERVRAKHLNGNIADPWAPVHPVESKALSITERGNFHYRRIVELTLSGEWQLPPLAELGADELDTTPNWLLAFAAIARGNTVTGGFKSRTIPLDGRTARRLGAQRRELHQLATEQISEIKKIDDALAGAIGVFGRSGVYWRDVPKDRRKKEGERQRKRAQPYRDRLDVVADRAFFRALWARFEAQDQGSSEAVEDARRAFLLPLIDATRDLLEEGLADIPCPSIHRPRAEARARRWFEAQIRSDRETKAGGSVGFPGLFDKRNDTEVAHAA</sequence>
<dbReference type="KEGG" id="fil:BN1229_v1_2361"/>
<dbReference type="EMBL" id="LN829119">
    <property type="protein sequence ID" value="CPR22121.1"/>
    <property type="molecule type" value="Genomic_DNA"/>
</dbReference>
<gene>
    <name evidence="1" type="ORF">YBN1229_v1_3554</name>
</gene>
<dbReference type="Proteomes" id="UP000033187">
    <property type="component" value="Chromosome 1"/>
</dbReference>
<reference evidence="2" key="1">
    <citation type="submission" date="2015-02" db="EMBL/GenBank/DDBJ databases">
        <authorList>
            <person name="Chooi Y.-H."/>
        </authorList>
    </citation>
    <scope>NUCLEOTIDE SEQUENCE [LARGE SCALE GENOMIC DNA]</scope>
    <source>
        <strain evidence="2">strain Y</strain>
    </source>
</reference>
<evidence type="ECO:0000313" key="2">
    <source>
        <dbReference type="Proteomes" id="UP000033187"/>
    </source>
</evidence>
<protein>
    <submittedName>
        <fullName evidence="1">CRISPR-associated Cse1 family protein</fullName>
    </submittedName>
</protein>
<dbReference type="KEGG" id="fiy:BN1229_v1_3554"/>
<keyword evidence="2" id="KW-1185">Reference proteome</keyword>
<evidence type="ECO:0000313" key="1">
    <source>
        <dbReference type="EMBL" id="CPR22121.1"/>
    </source>
</evidence>